<dbReference type="AlphaFoldDB" id="A0A4R0PDN6"/>
<dbReference type="Proteomes" id="UP000291301">
    <property type="component" value="Unassembled WGS sequence"/>
</dbReference>
<evidence type="ECO:0000313" key="4">
    <source>
        <dbReference type="Proteomes" id="UP000291301"/>
    </source>
</evidence>
<gene>
    <name evidence="3" type="ORF">E0D97_09570</name>
</gene>
<name>A0A4R0PDN6_9HYPH</name>
<evidence type="ECO:0000256" key="1">
    <source>
        <dbReference type="SAM" id="MobiDB-lite"/>
    </source>
</evidence>
<evidence type="ECO:0000256" key="2">
    <source>
        <dbReference type="SAM" id="Phobius"/>
    </source>
</evidence>
<dbReference type="RefSeq" id="WP_131568224.1">
    <property type="nucleotide sequence ID" value="NZ_JAINFK010000002.1"/>
</dbReference>
<keyword evidence="2" id="KW-0812">Transmembrane</keyword>
<feature type="transmembrane region" description="Helical" evidence="2">
    <location>
        <begin position="156"/>
        <end position="173"/>
    </location>
</feature>
<protein>
    <submittedName>
        <fullName evidence="3">Uncharacterized protein</fullName>
    </submittedName>
</protein>
<reference evidence="3 4" key="1">
    <citation type="journal article" date="2015" name="Antonie Van Leeuwenhoek">
        <title>Oricola cellulosilytica gen. nov., sp. nov., a cellulose-degrading bacterium of the family Phyllobacteriaceae isolated from surface seashore water, and emended descriptions of Mesorhizobium loti and Phyllobacterium myrsinacearum.</title>
        <authorList>
            <person name="Hameed A."/>
            <person name="Shahina M."/>
            <person name="Lai W.A."/>
            <person name="Lin S.Y."/>
            <person name="Young L.S."/>
            <person name="Liu Y.C."/>
            <person name="Hsu Y.H."/>
            <person name="Young C.C."/>
        </authorList>
    </citation>
    <scope>NUCLEOTIDE SEQUENCE [LARGE SCALE GENOMIC DNA]</scope>
    <source>
        <strain evidence="3 4">KCTC 52183</strain>
    </source>
</reference>
<accession>A0A4R0PDN6</accession>
<sequence>MRFLGAVLVLIGLFAAFGDRFIGGEASDFEIGRYEVFREDTGYIPATVPLSEGDAPLKITVEVAAGLDGGGESTLTLVVNGPSGATIATAVVLLSPETAAVTENGSLMADAAEIGTLERGTHTFLVGEGDRDDLGISAVDLIVEGKAGGWVNEHRPTGFAIMAVGGILFLFGGRRKRSSDRGSRSRSKTARIGHRKKRKSPLTWGRGRRD</sequence>
<dbReference type="OrthoDB" id="8099241at2"/>
<proteinExistence type="predicted"/>
<keyword evidence="4" id="KW-1185">Reference proteome</keyword>
<keyword evidence="2" id="KW-1133">Transmembrane helix</keyword>
<evidence type="ECO:0000313" key="3">
    <source>
        <dbReference type="EMBL" id="TCD14315.1"/>
    </source>
</evidence>
<organism evidence="3 4">
    <name type="scientific">Oricola cellulosilytica</name>
    <dbReference type="NCBI Taxonomy" id="1429082"/>
    <lineage>
        <taxon>Bacteria</taxon>
        <taxon>Pseudomonadati</taxon>
        <taxon>Pseudomonadota</taxon>
        <taxon>Alphaproteobacteria</taxon>
        <taxon>Hyphomicrobiales</taxon>
        <taxon>Ahrensiaceae</taxon>
        <taxon>Oricola</taxon>
    </lineage>
</organism>
<keyword evidence="2" id="KW-0472">Membrane</keyword>
<comment type="caution">
    <text evidence="3">The sequence shown here is derived from an EMBL/GenBank/DDBJ whole genome shotgun (WGS) entry which is preliminary data.</text>
</comment>
<dbReference type="EMBL" id="SJST01000003">
    <property type="protein sequence ID" value="TCD14315.1"/>
    <property type="molecule type" value="Genomic_DNA"/>
</dbReference>
<feature type="region of interest" description="Disordered" evidence="1">
    <location>
        <begin position="176"/>
        <end position="210"/>
    </location>
</feature>